<dbReference type="Proteomes" id="UP001358586">
    <property type="component" value="Chromosome 3"/>
</dbReference>
<evidence type="ECO:0008006" key="3">
    <source>
        <dbReference type="Google" id="ProtNLM"/>
    </source>
</evidence>
<accession>A0ABR0QMB9</accession>
<reference evidence="1 2" key="1">
    <citation type="submission" date="2023-03" db="EMBL/GenBank/DDBJ databases">
        <title>WGS of Gossypium arboreum.</title>
        <authorList>
            <person name="Yu D."/>
        </authorList>
    </citation>
    <scope>NUCLEOTIDE SEQUENCE [LARGE SCALE GENOMIC DNA]</scope>
    <source>
        <tissue evidence="1">Leaf</tissue>
    </source>
</reference>
<gene>
    <name evidence="1" type="ORF">PVK06_009214</name>
</gene>
<protein>
    <recommendedName>
        <fullName evidence="3">UBN2 domain-containing protein</fullName>
    </recommendedName>
</protein>
<keyword evidence="2" id="KW-1185">Reference proteome</keyword>
<dbReference type="EMBL" id="JARKNE010000003">
    <property type="protein sequence ID" value="KAK5840320.1"/>
    <property type="molecule type" value="Genomic_DNA"/>
</dbReference>
<sequence length="122" mass="14229">MLTTKFETLKIHESKTIGEFYVKLYDLTNHDFPLRSKYSNSKLIRKVLRSLPKRFITKVTTIDEANDIDAMNINELIEPLQTLEINMEKIKKGKLKSKKNIAFAMVEIVPSKKSIIIKEMQE</sequence>
<name>A0ABR0QMB9_GOSAR</name>
<organism evidence="1 2">
    <name type="scientific">Gossypium arboreum</name>
    <name type="common">Tree cotton</name>
    <name type="synonym">Gossypium nanking</name>
    <dbReference type="NCBI Taxonomy" id="29729"/>
    <lineage>
        <taxon>Eukaryota</taxon>
        <taxon>Viridiplantae</taxon>
        <taxon>Streptophyta</taxon>
        <taxon>Embryophyta</taxon>
        <taxon>Tracheophyta</taxon>
        <taxon>Spermatophyta</taxon>
        <taxon>Magnoliopsida</taxon>
        <taxon>eudicotyledons</taxon>
        <taxon>Gunneridae</taxon>
        <taxon>Pentapetalae</taxon>
        <taxon>rosids</taxon>
        <taxon>malvids</taxon>
        <taxon>Malvales</taxon>
        <taxon>Malvaceae</taxon>
        <taxon>Malvoideae</taxon>
        <taxon>Gossypium</taxon>
    </lineage>
</organism>
<evidence type="ECO:0000313" key="2">
    <source>
        <dbReference type="Proteomes" id="UP001358586"/>
    </source>
</evidence>
<evidence type="ECO:0000313" key="1">
    <source>
        <dbReference type="EMBL" id="KAK5840320.1"/>
    </source>
</evidence>
<comment type="caution">
    <text evidence="1">The sequence shown here is derived from an EMBL/GenBank/DDBJ whole genome shotgun (WGS) entry which is preliminary data.</text>
</comment>
<proteinExistence type="predicted"/>